<keyword evidence="2" id="KW-1185">Reference proteome</keyword>
<protein>
    <submittedName>
        <fullName evidence="1">Uncharacterized protein</fullName>
    </submittedName>
</protein>
<dbReference type="RefSeq" id="WP_078346988.1">
    <property type="nucleotide sequence ID" value="NZ_MBTF01000003.1"/>
</dbReference>
<evidence type="ECO:0000313" key="2">
    <source>
        <dbReference type="Proteomes" id="UP000189739"/>
    </source>
</evidence>
<name>A0A1S9PJN0_9SPHI</name>
<evidence type="ECO:0000313" key="1">
    <source>
        <dbReference type="EMBL" id="OOQ61162.1"/>
    </source>
</evidence>
<dbReference type="OrthoDB" id="1340039at2"/>
<dbReference type="AlphaFoldDB" id="A0A1S9PJN0"/>
<dbReference type="Proteomes" id="UP000189739">
    <property type="component" value="Unassembled WGS sequence"/>
</dbReference>
<sequence length="176" mass="21003">MFNEHYTFHKANIERPISDKYLICTHNYTFKTEKTQYIAKVEQYIHNIYIIKFFRKQDKNRKNRYSLLTNERKCTRIVSTCIHILISILKNDELASFGFLGANTVTKEYEEGKSDTKRFRIYKQAMENLIGDKVFAHSMDKQHSTYLMVNRKNVSVEDFTDQAKLMFDDIFPQLSE</sequence>
<gene>
    <name evidence="1" type="ORF">BC343_22230</name>
</gene>
<dbReference type="STRING" id="1792845.BC343_22230"/>
<accession>A0A1S9PJN0</accession>
<proteinExistence type="predicted"/>
<comment type="caution">
    <text evidence="1">The sequence shown here is derived from an EMBL/GenBank/DDBJ whole genome shotgun (WGS) entry which is preliminary data.</text>
</comment>
<dbReference type="EMBL" id="MBTF01000003">
    <property type="protein sequence ID" value="OOQ61162.1"/>
    <property type="molecule type" value="Genomic_DNA"/>
</dbReference>
<organism evidence="1 2">
    <name type="scientific">Mucilaginibacter pedocola</name>
    <dbReference type="NCBI Taxonomy" id="1792845"/>
    <lineage>
        <taxon>Bacteria</taxon>
        <taxon>Pseudomonadati</taxon>
        <taxon>Bacteroidota</taxon>
        <taxon>Sphingobacteriia</taxon>
        <taxon>Sphingobacteriales</taxon>
        <taxon>Sphingobacteriaceae</taxon>
        <taxon>Mucilaginibacter</taxon>
    </lineage>
</organism>
<reference evidence="1 2" key="1">
    <citation type="submission" date="2016-07" db="EMBL/GenBank/DDBJ databases">
        <title>Genomic analysis of zinc-resistant bacterium Mucilaginibacter pedocola TBZ30.</title>
        <authorList>
            <person name="Huang J."/>
            <person name="Tang J."/>
        </authorList>
    </citation>
    <scope>NUCLEOTIDE SEQUENCE [LARGE SCALE GENOMIC DNA]</scope>
    <source>
        <strain evidence="1 2">TBZ30</strain>
    </source>
</reference>